<evidence type="ECO:0000313" key="3">
    <source>
        <dbReference type="Proteomes" id="UP000467164"/>
    </source>
</evidence>
<dbReference type="AlphaFoldDB" id="A0A7I7LCN6"/>
<feature type="compositionally biased region" description="Basic and acidic residues" evidence="1">
    <location>
        <begin position="1"/>
        <end position="14"/>
    </location>
</feature>
<dbReference type="EMBL" id="AP022572">
    <property type="protein sequence ID" value="BBX57796.1"/>
    <property type="molecule type" value="Genomic_DNA"/>
</dbReference>
<gene>
    <name evidence="2" type="ORF">MSHO_31410</name>
</gene>
<organism evidence="2 3">
    <name type="scientific">Mycobacterium shottsii</name>
    <dbReference type="NCBI Taxonomy" id="133549"/>
    <lineage>
        <taxon>Bacteria</taxon>
        <taxon>Bacillati</taxon>
        <taxon>Actinomycetota</taxon>
        <taxon>Actinomycetes</taxon>
        <taxon>Mycobacteriales</taxon>
        <taxon>Mycobacteriaceae</taxon>
        <taxon>Mycobacterium</taxon>
        <taxon>Mycobacterium ulcerans group</taxon>
    </lineage>
</organism>
<feature type="region of interest" description="Disordered" evidence="1">
    <location>
        <begin position="1"/>
        <end position="25"/>
    </location>
</feature>
<evidence type="ECO:0000256" key="1">
    <source>
        <dbReference type="SAM" id="MobiDB-lite"/>
    </source>
</evidence>
<reference evidence="2 3" key="1">
    <citation type="journal article" date="2019" name="Emerg. Microbes Infect.">
        <title>Comprehensive subspecies identification of 175 nontuberculous mycobacteria species based on 7547 genomic profiles.</title>
        <authorList>
            <person name="Matsumoto Y."/>
            <person name="Kinjo T."/>
            <person name="Motooka D."/>
            <person name="Nabeya D."/>
            <person name="Jung N."/>
            <person name="Uechi K."/>
            <person name="Horii T."/>
            <person name="Iida T."/>
            <person name="Fujita J."/>
            <person name="Nakamura S."/>
        </authorList>
    </citation>
    <scope>NUCLEOTIDE SEQUENCE [LARGE SCALE GENOMIC DNA]</scope>
    <source>
        <strain evidence="2 3">JCM 12657</strain>
    </source>
</reference>
<proteinExistence type="predicted"/>
<protein>
    <submittedName>
        <fullName evidence="2">Uncharacterized protein</fullName>
    </submittedName>
</protein>
<accession>A0A7I7LCN6</accession>
<name>A0A7I7LCN6_9MYCO</name>
<evidence type="ECO:0000313" key="2">
    <source>
        <dbReference type="EMBL" id="BBX57796.1"/>
    </source>
</evidence>
<keyword evidence="3" id="KW-1185">Reference proteome</keyword>
<dbReference type="Proteomes" id="UP000467164">
    <property type="component" value="Chromosome"/>
</dbReference>
<sequence length="81" mass="8504">MARSRSESELRPDPARTGPKGGMTDSATRLVAAAAAAADDELIAARCELIRAKIGFAASRGSDARPLLLAAAKRMQRLDPL</sequence>
<dbReference type="KEGG" id="msho:MSHO_31410"/>